<evidence type="ECO:0000256" key="10">
    <source>
        <dbReference type="ARBA" id="ARBA00023157"/>
    </source>
</evidence>
<dbReference type="InterPro" id="IPR050127">
    <property type="entry name" value="Serine_Proteases_S1"/>
</dbReference>
<keyword evidence="4 13" id="KW-0645">Protease</keyword>
<dbReference type="GO" id="GO:0004252">
    <property type="term" value="F:serine-type endopeptidase activity"/>
    <property type="evidence" value="ECO:0007669"/>
    <property type="project" value="InterPro"/>
</dbReference>
<dbReference type="InterPro" id="IPR001254">
    <property type="entry name" value="Trypsin_dom"/>
</dbReference>
<keyword evidence="8 13" id="KW-0720">Serine protease</keyword>
<comment type="subcellular location">
    <subcellularLocation>
        <location evidence="1">Secreted</location>
    </subcellularLocation>
</comment>
<dbReference type="FunFam" id="2.10.25.10:FF:000038">
    <property type="entry name" value="Fibrillin 2"/>
    <property type="match status" value="1"/>
</dbReference>
<dbReference type="SMART" id="SM00181">
    <property type="entry name" value="EGF"/>
    <property type="match status" value="2"/>
</dbReference>
<evidence type="ECO:0000259" key="15">
    <source>
        <dbReference type="PROSITE" id="PS50240"/>
    </source>
</evidence>
<dbReference type="SMART" id="SM00020">
    <property type="entry name" value="Tryp_SPc"/>
    <property type="match status" value="1"/>
</dbReference>
<keyword evidence="3 12" id="KW-0245">EGF-like domain</keyword>
<dbReference type="PANTHER" id="PTHR24264">
    <property type="entry name" value="TRYPSIN-RELATED"/>
    <property type="match status" value="1"/>
</dbReference>
<dbReference type="PROSITE" id="PS00134">
    <property type="entry name" value="TRYPSIN_HIS"/>
    <property type="match status" value="1"/>
</dbReference>
<dbReference type="FunFam" id="2.40.10.10:FF:000054">
    <property type="entry name" value="Complement C1r subcomponent"/>
    <property type="match status" value="1"/>
</dbReference>
<comment type="caution">
    <text evidence="12">Lacks conserved residue(s) required for the propagation of feature annotation.</text>
</comment>
<evidence type="ECO:0000256" key="8">
    <source>
        <dbReference type="ARBA" id="ARBA00022825"/>
    </source>
</evidence>
<dbReference type="Gene3D" id="2.10.25.10">
    <property type="entry name" value="Laminin"/>
    <property type="match status" value="1"/>
</dbReference>
<dbReference type="Proteomes" id="UP000677054">
    <property type="component" value="Unassembled WGS sequence"/>
</dbReference>
<dbReference type="InterPro" id="IPR001881">
    <property type="entry name" value="EGF-like_Ca-bd_dom"/>
</dbReference>
<dbReference type="Pfam" id="PF00089">
    <property type="entry name" value="Trypsin"/>
    <property type="match status" value="1"/>
</dbReference>
<dbReference type="SUPFAM" id="SSF57196">
    <property type="entry name" value="EGF/Laminin"/>
    <property type="match status" value="1"/>
</dbReference>
<organism evidence="16">
    <name type="scientific">Darwinula stevensoni</name>
    <dbReference type="NCBI Taxonomy" id="69355"/>
    <lineage>
        <taxon>Eukaryota</taxon>
        <taxon>Metazoa</taxon>
        <taxon>Ecdysozoa</taxon>
        <taxon>Arthropoda</taxon>
        <taxon>Crustacea</taxon>
        <taxon>Oligostraca</taxon>
        <taxon>Ostracoda</taxon>
        <taxon>Podocopa</taxon>
        <taxon>Podocopida</taxon>
        <taxon>Darwinulocopina</taxon>
        <taxon>Darwinuloidea</taxon>
        <taxon>Darwinulidae</taxon>
        <taxon>Darwinula</taxon>
    </lineage>
</organism>
<keyword evidence="17" id="KW-1185">Reference proteome</keyword>
<feature type="domain" description="EGF-like" evidence="14">
    <location>
        <begin position="303"/>
        <end position="341"/>
    </location>
</feature>
<evidence type="ECO:0000256" key="13">
    <source>
        <dbReference type="RuleBase" id="RU363034"/>
    </source>
</evidence>
<dbReference type="InterPro" id="IPR018097">
    <property type="entry name" value="EGF_Ca-bd_CS"/>
</dbReference>
<evidence type="ECO:0000256" key="6">
    <source>
        <dbReference type="ARBA" id="ARBA00022737"/>
    </source>
</evidence>
<dbReference type="OrthoDB" id="6147874at2759"/>
<dbReference type="PROSITE" id="PS50026">
    <property type="entry name" value="EGF_3"/>
    <property type="match status" value="1"/>
</dbReference>
<dbReference type="PROSITE" id="PS50240">
    <property type="entry name" value="TRYPSIN_DOM"/>
    <property type="match status" value="1"/>
</dbReference>
<evidence type="ECO:0000256" key="4">
    <source>
        <dbReference type="ARBA" id="ARBA00022670"/>
    </source>
</evidence>
<gene>
    <name evidence="16" type="ORF">DSTB1V02_LOCUS9638</name>
</gene>
<protein>
    <submittedName>
        <fullName evidence="16">Uncharacterized protein</fullName>
    </submittedName>
</protein>
<keyword evidence="2" id="KW-0964">Secreted</keyword>
<feature type="domain" description="Peptidase S1" evidence="15">
    <location>
        <begin position="36"/>
        <end position="366"/>
    </location>
</feature>
<dbReference type="InterPro" id="IPR043504">
    <property type="entry name" value="Peptidase_S1_PA_chymotrypsin"/>
</dbReference>
<dbReference type="AlphaFoldDB" id="A0A7R9A985"/>
<evidence type="ECO:0000313" key="16">
    <source>
        <dbReference type="EMBL" id="CAD7249852.1"/>
    </source>
</evidence>
<dbReference type="CDD" id="cd00190">
    <property type="entry name" value="Tryp_SPc"/>
    <property type="match status" value="1"/>
</dbReference>
<dbReference type="Pfam" id="PF07645">
    <property type="entry name" value="EGF_CA"/>
    <property type="match status" value="1"/>
</dbReference>
<reference evidence="16" key="1">
    <citation type="submission" date="2020-11" db="EMBL/GenBank/DDBJ databases">
        <authorList>
            <person name="Tran Van P."/>
        </authorList>
    </citation>
    <scope>NUCLEOTIDE SEQUENCE</scope>
</reference>
<dbReference type="CDD" id="cd00054">
    <property type="entry name" value="EGF_CA"/>
    <property type="match status" value="1"/>
</dbReference>
<keyword evidence="9" id="KW-0106">Calcium</keyword>
<dbReference type="InterPro" id="IPR009003">
    <property type="entry name" value="Peptidase_S1_PA"/>
</dbReference>
<dbReference type="GO" id="GO:0006508">
    <property type="term" value="P:proteolysis"/>
    <property type="evidence" value="ECO:0007669"/>
    <property type="project" value="UniProtKB-KW"/>
</dbReference>
<dbReference type="InterPro" id="IPR049883">
    <property type="entry name" value="NOTCH1_EGF-like"/>
</dbReference>
<dbReference type="SUPFAM" id="SSF50494">
    <property type="entry name" value="Trypsin-like serine proteases"/>
    <property type="match status" value="1"/>
</dbReference>
<dbReference type="PROSITE" id="PS00135">
    <property type="entry name" value="TRYPSIN_SER"/>
    <property type="match status" value="1"/>
</dbReference>
<dbReference type="PROSITE" id="PS01186">
    <property type="entry name" value="EGF_2"/>
    <property type="match status" value="1"/>
</dbReference>
<evidence type="ECO:0000313" key="17">
    <source>
        <dbReference type="Proteomes" id="UP000677054"/>
    </source>
</evidence>
<dbReference type="InterPro" id="IPR000152">
    <property type="entry name" value="EGF-type_Asp/Asn_hydroxyl_site"/>
</dbReference>
<accession>A0A7R9A985</accession>
<keyword evidence="7 13" id="KW-0378">Hydrolase</keyword>
<proteinExistence type="predicted"/>
<evidence type="ECO:0000256" key="2">
    <source>
        <dbReference type="ARBA" id="ARBA00022525"/>
    </source>
</evidence>
<dbReference type="SMART" id="SM00179">
    <property type="entry name" value="EGF_CA"/>
    <property type="match status" value="1"/>
</dbReference>
<evidence type="ECO:0000256" key="5">
    <source>
        <dbReference type="ARBA" id="ARBA00022729"/>
    </source>
</evidence>
<evidence type="ECO:0000256" key="1">
    <source>
        <dbReference type="ARBA" id="ARBA00004613"/>
    </source>
</evidence>
<evidence type="ECO:0000259" key="14">
    <source>
        <dbReference type="PROSITE" id="PS50026"/>
    </source>
</evidence>
<dbReference type="GO" id="GO:0005615">
    <property type="term" value="C:extracellular space"/>
    <property type="evidence" value="ECO:0007669"/>
    <property type="project" value="TreeGrafter"/>
</dbReference>
<keyword evidence="11" id="KW-0325">Glycoprotein</keyword>
<dbReference type="InterPro" id="IPR033116">
    <property type="entry name" value="TRYPSIN_SER"/>
</dbReference>
<dbReference type="PRINTS" id="PR00722">
    <property type="entry name" value="CHYMOTRYPSIN"/>
</dbReference>
<keyword evidence="6" id="KW-0677">Repeat</keyword>
<dbReference type="PROSITE" id="PS00010">
    <property type="entry name" value="ASX_HYDROXYL"/>
    <property type="match status" value="1"/>
</dbReference>
<dbReference type="GO" id="GO:0005509">
    <property type="term" value="F:calcium ion binding"/>
    <property type="evidence" value="ECO:0007669"/>
    <property type="project" value="InterPro"/>
</dbReference>
<dbReference type="InterPro" id="IPR001314">
    <property type="entry name" value="Peptidase_S1A"/>
</dbReference>
<dbReference type="FunFam" id="2.40.10.10:FF:000068">
    <property type="entry name" value="transmembrane protease serine 2"/>
    <property type="match status" value="1"/>
</dbReference>
<dbReference type="InterPro" id="IPR000742">
    <property type="entry name" value="EGF"/>
</dbReference>
<keyword evidence="5" id="KW-0732">Signal</keyword>
<dbReference type="EMBL" id="LR902039">
    <property type="protein sequence ID" value="CAD7249852.1"/>
    <property type="molecule type" value="Genomic_DNA"/>
</dbReference>
<evidence type="ECO:0000256" key="3">
    <source>
        <dbReference type="ARBA" id="ARBA00022536"/>
    </source>
</evidence>
<evidence type="ECO:0000256" key="7">
    <source>
        <dbReference type="ARBA" id="ARBA00022801"/>
    </source>
</evidence>
<sequence length="372" mass="40835">MISSRIDYSSLSESTYENNTECIQDACGGRGPQGLSAGGKPSAIGKWPWVAAIYDVTNKLLICGGALIREQWVLTAAHCLTEGRTARRRDQKDFLVYLGKYYRIDSLDDRFVQKREVSTIILHKGYTMHNFDSDIALLRLTEPVEFTKRVELICLPTNQYFSVANLEDGKTGLVASWGENVSDKLSDNLMEIEIPVLSNDNCHKNTIHLTGEPDTTRTLSYNSFCAGFHGNTSSQDFQAACLGDSGSPMVFYTHALKQWQIEGIISVWTICTSNFNCVNNAECVDGTCRCRGGFLTHGATCIDVNECEEPNVCGVHALCVNQPGSYACKCETGFLGNVQCVLLSGSPLLAVSLFTSKLPWQSNPGAALPKQH</sequence>
<evidence type="ECO:0000256" key="12">
    <source>
        <dbReference type="PROSITE-ProRule" id="PRU00076"/>
    </source>
</evidence>
<dbReference type="Gene3D" id="2.40.10.10">
    <property type="entry name" value="Trypsin-like serine proteases"/>
    <property type="match status" value="2"/>
</dbReference>
<dbReference type="EMBL" id="CAJPEV010002522">
    <property type="protein sequence ID" value="CAG0897187.1"/>
    <property type="molecule type" value="Genomic_DNA"/>
</dbReference>
<dbReference type="PANTHER" id="PTHR24264:SF54">
    <property type="entry name" value="PEPTIDASE S1 DOMAIN-CONTAINING PROTEIN"/>
    <property type="match status" value="1"/>
</dbReference>
<evidence type="ECO:0000256" key="9">
    <source>
        <dbReference type="ARBA" id="ARBA00022837"/>
    </source>
</evidence>
<evidence type="ECO:0000256" key="11">
    <source>
        <dbReference type="ARBA" id="ARBA00023180"/>
    </source>
</evidence>
<keyword evidence="10" id="KW-1015">Disulfide bond</keyword>
<dbReference type="PROSITE" id="PS01187">
    <property type="entry name" value="EGF_CA"/>
    <property type="match status" value="1"/>
</dbReference>
<dbReference type="InterPro" id="IPR018114">
    <property type="entry name" value="TRYPSIN_HIS"/>
</dbReference>
<name>A0A7R9A985_9CRUS</name>